<evidence type="ECO:0000256" key="4">
    <source>
        <dbReference type="ARBA" id="ARBA00023014"/>
    </source>
</evidence>
<dbReference type="EMBL" id="LR798243">
    <property type="protein sequence ID" value="CAB5214262.1"/>
    <property type="molecule type" value="Genomic_DNA"/>
</dbReference>
<reference evidence="6" key="1">
    <citation type="submission" date="2020-05" db="EMBL/GenBank/DDBJ databases">
        <authorList>
            <person name="Chiriac C."/>
            <person name="Salcher M."/>
            <person name="Ghai R."/>
            <person name="Kavagutti S V."/>
        </authorList>
    </citation>
    <scope>NUCLEOTIDE SEQUENCE</scope>
</reference>
<accession>A0A6J7WJR8</accession>
<dbReference type="PANTHER" id="PTHR11228">
    <property type="entry name" value="RADICAL SAM DOMAIN PROTEIN"/>
    <property type="match status" value="1"/>
</dbReference>
<dbReference type="GO" id="GO:0051536">
    <property type="term" value="F:iron-sulfur cluster binding"/>
    <property type="evidence" value="ECO:0007669"/>
    <property type="project" value="UniProtKB-KW"/>
</dbReference>
<dbReference type="SFLD" id="SFLDS00029">
    <property type="entry name" value="Radical_SAM"/>
    <property type="match status" value="1"/>
</dbReference>
<dbReference type="PANTHER" id="PTHR11228:SF7">
    <property type="entry name" value="PQQA PEPTIDE CYCLASE"/>
    <property type="match status" value="1"/>
</dbReference>
<dbReference type="NCBIfam" id="NF033640">
    <property type="entry name" value="N_Twi_rSAM"/>
    <property type="match status" value="1"/>
</dbReference>
<dbReference type="Gene3D" id="3.20.20.70">
    <property type="entry name" value="Aldolase class I"/>
    <property type="match status" value="2"/>
</dbReference>
<keyword evidence="1" id="KW-0949">S-adenosyl-L-methionine</keyword>
<sequence length="403" mass="47079">MTLPSTICMLPWISVETSPMGTVRPCCMAHEEITDEAGNKYDLTKTDIETAYKSQYMQQLRQQFRAGEKPATCNRCWEEEAAGRTSKRMHTQVRLKELYKEVDWVNDNPDQLWFVDLKLGNICNLKCRICGSWSSSKWAEEELKYMPGVDKKQHIAYQWLKQGAWPRKTETFWDNMKSLLPNIKYFEFTGGEPWMIQEHFELLQYAVDTGDSRHIDIHYNTNATQYPGGHWDLWKNFGRVDIAFSVDNVGDRFEYERYGAKWQEANIIIDEIHIMKKLSAPNITTQLCFTINIQNVYYLDELLAWADTKSFGSIYFNMMHSPDHMSVQYMTPKAKDLVLNKLKTTFWTTANYQREIDSVINFIEAGPGSDGSEFLFKMKLTDDYRKQSFTDTHPEIARAMGYA</sequence>
<dbReference type="CDD" id="cd01335">
    <property type="entry name" value="Radical_SAM"/>
    <property type="match status" value="1"/>
</dbReference>
<proteinExistence type="predicted"/>
<keyword evidence="4" id="KW-0411">Iron-sulfur</keyword>
<dbReference type="CDD" id="cd21109">
    <property type="entry name" value="SPASM"/>
    <property type="match status" value="1"/>
</dbReference>
<dbReference type="InterPro" id="IPR023885">
    <property type="entry name" value="4Fe4S-binding_SPASM_dom"/>
</dbReference>
<keyword evidence="2" id="KW-0479">Metal-binding</keyword>
<evidence type="ECO:0000256" key="1">
    <source>
        <dbReference type="ARBA" id="ARBA00022691"/>
    </source>
</evidence>
<feature type="domain" description="4Fe4S-binding SPASM" evidence="5">
    <location>
        <begin position="8"/>
        <end position="77"/>
    </location>
</feature>
<organism evidence="6">
    <name type="scientific">uncultured Caudovirales phage</name>
    <dbReference type="NCBI Taxonomy" id="2100421"/>
    <lineage>
        <taxon>Viruses</taxon>
        <taxon>Duplodnaviria</taxon>
        <taxon>Heunggongvirae</taxon>
        <taxon>Uroviricota</taxon>
        <taxon>Caudoviricetes</taxon>
        <taxon>Peduoviridae</taxon>
        <taxon>Maltschvirus</taxon>
        <taxon>Maltschvirus maltsch</taxon>
    </lineage>
</organism>
<protein>
    <submittedName>
        <fullName evidence="6">COG0535 Predicted Fe-S oxidoreductases</fullName>
    </submittedName>
</protein>
<evidence type="ECO:0000256" key="2">
    <source>
        <dbReference type="ARBA" id="ARBA00022723"/>
    </source>
</evidence>
<dbReference type="InterPro" id="IPR058240">
    <property type="entry name" value="rSAM_sf"/>
</dbReference>
<evidence type="ECO:0000313" key="6">
    <source>
        <dbReference type="EMBL" id="CAB5214262.1"/>
    </source>
</evidence>
<evidence type="ECO:0000256" key="3">
    <source>
        <dbReference type="ARBA" id="ARBA00023004"/>
    </source>
</evidence>
<name>A0A6J7WJR8_9CAUD</name>
<dbReference type="Pfam" id="PF13186">
    <property type="entry name" value="SPASM"/>
    <property type="match status" value="1"/>
</dbReference>
<gene>
    <name evidence="6" type="ORF">UFOVP190_40</name>
</gene>
<dbReference type="GO" id="GO:0046872">
    <property type="term" value="F:metal ion binding"/>
    <property type="evidence" value="ECO:0007669"/>
    <property type="project" value="UniProtKB-KW"/>
</dbReference>
<dbReference type="InterPro" id="IPR013785">
    <property type="entry name" value="Aldolase_TIM"/>
</dbReference>
<dbReference type="InterPro" id="IPR007197">
    <property type="entry name" value="rSAM"/>
</dbReference>
<keyword evidence="3" id="KW-0408">Iron</keyword>
<evidence type="ECO:0000259" key="5">
    <source>
        <dbReference type="Pfam" id="PF13186"/>
    </source>
</evidence>
<dbReference type="GO" id="GO:0003824">
    <property type="term" value="F:catalytic activity"/>
    <property type="evidence" value="ECO:0007669"/>
    <property type="project" value="InterPro"/>
</dbReference>
<dbReference type="InterPro" id="IPR050377">
    <property type="entry name" value="Radical_SAM_PqqE_MftC-like"/>
</dbReference>
<dbReference type="SUPFAM" id="SSF102114">
    <property type="entry name" value="Radical SAM enzymes"/>
    <property type="match status" value="1"/>
</dbReference>